<feature type="signal peptide" evidence="1">
    <location>
        <begin position="1"/>
        <end position="22"/>
    </location>
</feature>
<dbReference type="EMBL" id="ABVL01000024">
    <property type="protein sequence ID" value="EDY17083.1"/>
    <property type="molecule type" value="Genomic_DNA"/>
</dbReference>
<evidence type="ECO:0000313" key="3">
    <source>
        <dbReference type="EMBL" id="EDY17083.1"/>
    </source>
</evidence>
<feature type="domain" description="3-keto-alpha-glucoside-1,2-lyase/3-keto-2-hydroxy-glucal hydratase" evidence="2">
    <location>
        <begin position="55"/>
        <end position="239"/>
    </location>
</feature>
<dbReference type="eggNOG" id="ENOG5031YR6">
    <property type="taxonomic scope" value="Bacteria"/>
</dbReference>
<comment type="caution">
    <text evidence="3">The sequence shown here is derived from an EMBL/GenBank/DDBJ whole genome shotgun (WGS) entry which is preliminary data.</text>
</comment>
<name>B4D938_9BACT</name>
<dbReference type="AlphaFoldDB" id="B4D938"/>
<proteinExistence type="predicted"/>
<dbReference type="Pfam" id="PF06439">
    <property type="entry name" value="3keto-disac_hyd"/>
    <property type="match status" value="1"/>
</dbReference>
<dbReference type="SUPFAM" id="SSF49899">
    <property type="entry name" value="Concanavalin A-like lectins/glucanases"/>
    <property type="match status" value="1"/>
</dbReference>
<accession>B4D938</accession>
<reference evidence="3 4" key="1">
    <citation type="journal article" date="2011" name="J. Bacteriol.">
        <title>Genome sequence of Chthoniobacter flavus Ellin428, an aerobic heterotrophic soil bacterium.</title>
        <authorList>
            <person name="Kant R."/>
            <person name="van Passel M.W."/>
            <person name="Palva A."/>
            <person name="Lucas S."/>
            <person name="Lapidus A."/>
            <person name="Glavina Del Rio T."/>
            <person name="Dalin E."/>
            <person name="Tice H."/>
            <person name="Bruce D."/>
            <person name="Goodwin L."/>
            <person name="Pitluck S."/>
            <person name="Larimer F.W."/>
            <person name="Land M.L."/>
            <person name="Hauser L."/>
            <person name="Sangwan P."/>
            <person name="de Vos W.M."/>
            <person name="Janssen P.H."/>
            <person name="Smidt H."/>
        </authorList>
    </citation>
    <scope>NUCLEOTIDE SEQUENCE [LARGE SCALE GENOMIC DNA]</scope>
    <source>
        <strain evidence="3 4">Ellin428</strain>
    </source>
</reference>
<sequence>MKPFLPTLALLPLFLFAGSAMAFDDDAYVRENGTALFQDDFNRHESTPDKEEVGNGWTTNSAWRAKGTKQASLEDGALHVTKAAIADHGVAIFHDAAFKDGAVRLRFKLEAGDDLGLDFVDRELKTVHAGHLCLAHVTLKNLTLIDSKTGNMDNANHERQLAGDKSPEFLALLRSKAKNFPVDLTAGEWHTLLVVIDGDVMRATVDNKPIGEFKSPGIGHPTKRMITLAVNKSAWVDDVKVWNLQCECENLQ</sequence>
<dbReference type="InParanoid" id="B4D938"/>
<protein>
    <recommendedName>
        <fullName evidence="2">3-keto-alpha-glucoside-1,2-lyase/3-keto-2-hydroxy-glucal hydratase domain-containing protein</fullName>
    </recommendedName>
</protein>
<feature type="chain" id="PRO_5002802609" description="3-keto-alpha-glucoside-1,2-lyase/3-keto-2-hydroxy-glucal hydratase domain-containing protein" evidence="1">
    <location>
        <begin position="23"/>
        <end position="252"/>
    </location>
</feature>
<evidence type="ECO:0000259" key="2">
    <source>
        <dbReference type="Pfam" id="PF06439"/>
    </source>
</evidence>
<dbReference type="InterPro" id="IPR013320">
    <property type="entry name" value="ConA-like_dom_sf"/>
</dbReference>
<evidence type="ECO:0000256" key="1">
    <source>
        <dbReference type="SAM" id="SignalP"/>
    </source>
</evidence>
<evidence type="ECO:0000313" key="4">
    <source>
        <dbReference type="Proteomes" id="UP000005824"/>
    </source>
</evidence>
<organism evidence="3 4">
    <name type="scientific">Chthoniobacter flavus Ellin428</name>
    <dbReference type="NCBI Taxonomy" id="497964"/>
    <lineage>
        <taxon>Bacteria</taxon>
        <taxon>Pseudomonadati</taxon>
        <taxon>Verrucomicrobiota</taxon>
        <taxon>Spartobacteria</taxon>
        <taxon>Chthoniobacterales</taxon>
        <taxon>Chthoniobacteraceae</taxon>
        <taxon>Chthoniobacter</taxon>
    </lineage>
</organism>
<keyword evidence="1" id="KW-0732">Signal</keyword>
<dbReference type="Proteomes" id="UP000005824">
    <property type="component" value="Unassembled WGS sequence"/>
</dbReference>
<dbReference type="InterPro" id="IPR010496">
    <property type="entry name" value="AL/BT2_dom"/>
</dbReference>
<dbReference type="RefSeq" id="WP_006982749.1">
    <property type="nucleotide sequence ID" value="NZ_ABVL01000024.1"/>
</dbReference>
<dbReference type="Gene3D" id="2.60.120.560">
    <property type="entry name" value="Exo-inulinase, domain 1"/>
    <property type="match status" value="1"/>
</dbReference>
<keyword evidence="4" id="KW-1185">Reference proteome</keyword>
<gene>
    <name evidence="3" type="ORF">CfE428DRAFT_5428</name>
</gene>
<dbReference type="STRING" id="497964.CfE428DRAFT_5428"/>
<dbReference type="GO" id="GO:0016787">
    <property type="term" value="F:hydrolase activity"/>
    <property type="evidence" value="ECO:0007669"/>
    <property type="project" value="InterPro"/>
</dbReference>